<evidence type="ECO:0000313" key="1">
    <source>
        <dbReference type="EMBL" id="KAA6358988.1"/>
    </source>
</evidence>
<organism evidence="1 2">
    <name type="scientific">Streblomastix strix</name>
    <dbReference type="NCBI Taxonomy" id="222440"/>
    <lineage>
        <taxon>Eukaryota</taxon>
        <taxon>Metamonada</taxon>
        <taxon>Preaxostyla</taxon>
        <taxon>Oxymonadida</taxon>
        <taxon>Streblomastigidae</taxon>
        <taxon>Streblomastix</taxon>
    </lineage>
</organism>
<accession>A0A5J4TL09</accession>
<reference evidence="1 2" key="1">
    <citation type="submission" date="2019-03" db="EMBL/GenBank/DDBJ databases">
        <title>Single cell metagenomics reveals metabolic interactions within the superorganism composed of flagellate Streblomastix strix and complex community of Bacteroidetes bacteria on its surface.</title>
        <authorList>
            <person name="Treitli S.C."/>
            <person name="Kolisko M."/>
            <person name="Husnik F."/>
            <person name="Keeling P."/>
            <person name="Hampl V."/>
        </authorList>
    </citation>
    <scope>NUCLEOTIDE SEQUENCE [LARGE SCALE GENOMIC DNA]</scope>
    <source>
        <strain evidence="1">ST1C</strain>
    </source>
</reference>
<dbReference type="EMBL" id="SNRW01029068">
    <property type="protein sequence ID" value="KAA6358988.1"/>
    <property type="molecule type" value="Genomic_DNA"/>
</dbReference>
<feature type="non-terminal residue" evidence="1">
    <location>
        <position position="343"/>
    </location>
</feature>
<gene>
    <name evidence="1" type="ORF">EZS28_045485</name>
</gene>
<comment type="caution">
    <text evidence="1">The sequence shown here is derived from an EMBL/GenBank/DDBJ whole genome shotgun (WGS) entry which is preliminary data.</text>
</comment>
<proteinExistence type="predicted"/>
<dbReference type="AlphaFoldDB" id="A0A5J4TL09"/>
<evidence type="ECO:0000313" key="2">
    <source>
        <dbReference type="Proteomes" id="UP000324800"/>
    </source>
</evidence>
<name>A0A5J4TL09_9EUKA</name>
<sequence length="343" mass="38509">MASNYVGYDTVVKDRVSPLSAYGFIEQRDIISIKNQAISGTNVAKTKPIEENKITKISKSKDETLLEETLLEETSKKNNIDKTITQIILPYNDGITADGKPITPDPSKFKFGQLGINYSKGSETLSIKNTDYEIVEFSPFERTINEVKNLIGEIEGVETQTAIVEYDKNNKEIGVDVKVSTSVIDNIIHVDDNGLSVKFDVDYSTEGILKFTSNNVIKTVNLPLASFFEDGQYYDSYSQGGIIYKQVIVLRFKNAKQEVTTVIIPAEDLYNEYKFFGDNKGIKVEATKKDSGESDWNITISLVLRQSDSNILVNNEYGLYVFEVPFSQKFLPIPTSFRGPFPE</sequence>
<protein>
    <submittedName>
        <fullName evidence="1">Uncharacterized protein</fullName>
    </submittedName>
</protein>
<dbReference type="Proteomes" id="UP000324800">
    <property type="component" value="Unassembled WGS sequence"/>
</dbReference>